<keyword evidence="1" id="KW-1133">Transmembrane helix</keyword>
<reference evidence="3" key="2">
    <citation type="submission" date="2019-10" db="EMBL/GenBank/DDBJ databases">
        <title>A de novo genome assembly of a pear dwarfing rootstock.</title>
        <authorList>
            <person name="Wang F."/>
            <person name="Wang J."/>
            <person name="Li S."/>
            <person name="Zhang Y."/>
            <person name="Fang M."/>
            <person name="Ma L."/>
            <person name="Zhao Y."/>
            <person name="Jiang S."/>
        </authorList>
    </citation>
    <scope>NUCLEOTIDE SEQUENCE [LARGE SCALE GENOMIC DNA]</scope>
</reference>
<sequence>MVVAWLTSLVAAIIVGVVIIGLGWWRSWDGGINDGMVMMVAKVAIMEMMVLVMVIAIKDGNDSHDGDGKEATMTTAVVVVVVEEG</sequence>
<keyword evidence="3" id="KW-1185">Reference proteome</keyword>
<dbReference type="EMBL" id="SMOL01000143">
    <property type="protein sequence ID" value="KAB2631737.1"/>
    <property type="molecule type" value="Genomic_DNA"/>
</dbReference>
<dbReference type="AlphaFoldDB" id="A0A5N5HY12"/>
<evidence type="ECO:0000256" key="1">
    <source>
        <dbReference type="SAM" id="Phobius"/>
    </source>
</evidence>
<organism evidence="2 3">
    <name type="scientific">Pyrus ussuriensis x Pyrus communis</name>
    <dbReference type="NCBI Taxonomy" id="2448454"/>
    <lineage>
        <taxon>Eukaryota</taxon>
        <taxon>Viridiplantae</taxon>
        <taxon>Streptophyta</taxon>
        <taxon>Embryophyta</taxon>
        <taxon>Tracheophyta</taxon>
        <taxon>Spermatophyta</taxon>
        <taxon>Magnoliopsida</taxon>
        <taxon>eudicotyledons</taxon>
        <taxon>Gunneridae</taxon>
        <taxon>Pentapetalae</taxon>
        <taxon>rosids</taxon>
        <taxon>fabids</taxon>
        <taxon>Rosales</taxon>
        <taxon>Rosaceae</taxon>
        <taxon>Amygdaloideae</taxon>
        <taxon>Maleae</taxon>
        <taxon>Pyrus</taxon>
    </lineage>
</organism>
<evidence type="ECO:0000313" key="3">
    <source>
        <dbReference type="Proteomes" id="UP000327157"/>
    </source>
</evidence>
<keyword evidence="1" id="KW-0472">Membrane</keyword>
<gene>
    <name evidence="2" type="ORF">D8674_009256</name>
</gene>
<protein>
    <submittedName>
        <fullName evidence="2">Uncharacterized protein</fullName>
    </submittedName>
</protein>
<keyword evidence="1" id="KW-0812">Transmembrane</keyword>
<feature type="transmembrane region" description="Helical" evidence="1">
    <location>
        <begin position="37"/>
        <end position="57"/>
    </location>
</feature>
<accession>A0A5N5HY12</accession>
<reference evidence="2 3" key="1">
    <citation type="submission" date="2019-09" db="EMBL/GenBank/DDBJ databases">
        <authorList>
            <person name="Ou C."/>
        </authorList>
    </citation>
    <scope>NUCLEOTIDE SEQUENCE [LARGE SCALE GENOMIC DNA]</scope>
    <source>
        <strain evidence="2">S2</strain>
        <tissue evidence="2">Leaf</tissue>
    </source>
</reference>
<name>A0A5N5HY12_9ROSA</name>
<evidence type="ECO:0000313" key="2">
    <source>
        <dbReference type="EMBL" id="KAB2631737.1"/>
    </source>
</evidence>
<reference evidence="2 3" key="3">
    <citation type="submission" date="2019-11" db="EMBL/GenBank/DDBJ databases">
        <title>A de novo genome assembly of a pear dwarfing rootstock.</title>
        <authorList>
            <person name="Wang F."/>
            <person name="Wang J."/>
            <person name="Li S."/>
            <person name="Zhang Y."/>
            <person name="Fang M."/>
            <person name="Ma L."/>
            <person name="Zhao Y."/>
            <person name="Jiang S."/>
        </authorList>
    </citation>
    <scope>NUCLEOTIDE SEQUENCE [LARGE SCALE GENOMIC DNA]</scope>
    <source>
        <strain evidence="2">S2</strain>
        <tissue evidence="2">Leaf</tissue>
    </source>
</reference>
<proteinExistence type="predicted"/>
<feature type="transmembrane region" description="Helical" evidence="1">
    <location>
        <begin position="6"/>
        <end position="25"/>
    </location>
</feature>
<comment type="caution">
    <text evidence="2">The sequence shown here is derived from an EMBL/GenBank/DDBJ whole genome shotgun (WGS) entry which is preliminary data.</text>
</comment>
<dbReference type="Proteomes" id="UP000327157">
    <property type="component" value="Chromosome 12"/>
</dbReference>